<name>B8FNA3_DESAL</name>
<dbReference type="RefSeq" id="WP_015949118.1">
    <property type="nucleotide sequence ID" value="NC_011768.1"/>
</dbReference>
<dbReference type="InterPro" id="IPR016181">
    <property type="entry name" value="Acyl_CoA_acyltransferase"/>
</dbReference>
<dbReference type="SUPFAM" id="SSF55729">
    <property type="entry name" value="Acyl-CoA N-acyltransferases (Nat)"/>
    <property type="match status" value="1"/>
</dbReference>
<feature type="domain" description="N-acetyltransferase" evidence="3">
    <location>
        <begin position="1"/>
        <end position="160"/>
    </location>
</feature>
<dbReference type="Pfam" id="PF00583">
    <property type="entry name" value="Acetyltransf_1"/>
    <property type="match status" value="1"/>
</dbReference>
<dbReference type="AlphaFoldDB" id="B8FNA3"/>
<sequence length="160" mass="17872">MKIRKADHSDVEALVSIIRASFKTVADRFNLTLENCPRHPSNCTQDWVAAALDQGVHYYILEMDEGPVGCVALEQAGPDVCYMERLAVLPDLRNQGLGRALADFALKQAKTLGCNRVEIGIIAEQLDLKDWYAKIGFTDNGEKEFPHLPFRVAFMVYALS</sequence>
<evidence type="ECO:0000256" key="2">
    <source>
        <dbReference type="ARBA" id="ARBA00023315"/>
    </source>
</evidence>
<keyword evidence="5" id="KW-1185">Reference proteome</keyword>
<accession>B8FNA3</accession>
<dbReference type="eggNOG" id="COG0456">
    <property type="taxonomic scope" value="Bacteria"/>
</dbReference>
<dbReference type="InterPro" id="IPR000182">
    <property type="entry name" value="GNAT_dom"/>
</dbReference>
<dbReference type="PANTHER" id="PTHR43877">
    <property type="entry name" value="AMINOALKYLPHOSPHONATE N-ACETYLTRANSFERASE-RELATED-RELATED"/>
    <property type="match status" value="1"/>
</dbReference>
<gene>
    <name evidence="4" type="ordered locus">Dalk_4393</name>
</gene>
<dbReference type="PROSITE" id="PS51186">
    <property type="entry name" value="GNAT"/>
    <property type="match status" value="1"/>
</dbReference>
<dbReference type="HOGENOM" id="CLU_114424_0_0_7"/>
<keyword evidence="2" id="KW-0012">Acyltransferase</keyword>
<dbReference type="KEGG" id="dal:Dalk_4393"/>
<protein>
    <submittedName>
        <fullName evidence="4">GCN5-related N-acetyltransferase</fullName>
    </submittedName>
</protein>
<organism evidence="4 5">
    <name type="scientific">Desulfatibacillum aliphaticivorans</name>
    <dbReference type="NCBI Taxonomy" id="218208"/>
    <lineage>
        <taxon>Bacteria</taxon>
        <taxon>Pseudomonadati</taxon>
        <taxon>Thermodesulfobacteriota</taxon>
        <taxon>Desulfobacteria</taxon>
        <taxon>Desulfobacterales</taxon>
        <taxon>Desulfatibacillaceae</taxon>
        <taxon>Desulfatibacillum</taxon>
    </lineage>
</organism>
<dbReference type="Proteomes" id="UP000000739">
    <property type="component" value="Chromosome"/>
</dbReference>
<dbReference type="Gene3D" id="3.40.630.30">
    <property type="match status" value="1"/>
</dbReference>
<evidence type="ECO:0000256" key="1">
    <source>
        <dbReference type="ARBA" id="ARBA00022679"/>
    </source>
</evidence>
<evidence type="ECO:0000313" key="4">
    <source>
        <dbReference type="EMBL" id="ACL06072.1"/>
    </source>
</evidence>
<evidence type="ECO:0000259" key="3">
    <source>
        <dbReference type="PROSITE" id="PS51186"/>
    </source>
</evidence>
<evidence type="ECO:0000313" key="5">
    <source>
        <dbReference type="Proteomes" id="UP000000739"/>
    </source>
</evidence>
<dbReference type="InterPro" id="IPR050832">
    <property type="entry name" value="Bact_Acetyltransf"/>
</dbReference>
<dbReference type="GO" id="GO:0016747">
    <property type="term" value="F:acyltransferase activity, transferring groups other than amino-acyl groups"/>
    <property type="evidence" value="ECO:0007669"/>
    <property type="project" value="InterPro"/>
</dbReference>
<reference evidence="4 5" key="1">
    <citation type="journal article" date="2012" name="Environ. Microbiol.">
        <title>The genome sequence of Desulfatibacillum alkenivorans AK-01: a blueprint for anaerobic alkane oxidation.</title>
        <authorList>
            <person name="Callaghan A.V."/>
            <person name="Morris B.E."/>
            <person name="Pereira I.A."/>
            <person name="McInerney M.J."/>
            <person name="Austin R.N."/>
            <person name="Groves J.T."/>
            <person name="Kukor J.J."/>
            <person name="Suflita J.M."/>
            <person name="Young L.Y."/>
            <person name="Zylstra G.J."/>
            <person name="Wawrik B."/>
        </authorList>
    </citation>
    <scope>NUCLEOTIDE SEQUENCE [LARGE SCALE GENOMIC DNA]</scope>
    <source>
        <strain evidence="4 5">AK-01</strain>
    </source>
</reference>
<dbReference type="CDD" id="cd04301">
    <property type="entry name" value="NAT_SF"/>
    <property type="match status" value="1"/>
</dbReference>
<proteinExistence type="predicted"/>
<dbReference type="EMBL" id="CP001322">
    <property type="protein sequence ID" value="ACL06072.1"/>
    <property type="molecule type" value="Genomic_DNA"/>
</dbReference>
<keyword evidence="1" id="KW-0808">Transferase</keyword>